<dbReference type="Gene3D" id="3.20.20.190">
    <property type="entry name" value="Phosphatidylinositol (PI) phosphodiesterase"/>
    <property type="match status" value="1"/>
</dbReference>
<dbReference type="InterPro" id="IPR017946">
    <property type="entry name" value="PLC-like_Pdiesterase_TIM-brl"/>
</dbReference>
<dbReference type="PANTHER" id="PTHR46211">
    <property type="entry name" value="GLYCEROPHOSPHORYL DIESTER PHOSPHODIESTERASE"/>
    <property type="match status" value="1"/>
</dbReference>
<name>A0ABT5AWZ7_9BACT</name>
<dbReference type="PANTHER" id="PTHR46211:SF1">
    <property type="entry name" value="GLYCEROPHOSPHODIESTER PHOSPHODIESTERASE, CYTOPLASMIC"/>
    <property type="match status" value="1"/>
</dbReference>
<accession>A0ABT5AWZ7</accession>
<dbReference type="Pfam" id="PF03009">
    <property type="entry name" value="GDPD"/>
    <property type="match status" value="1"/>
</dbReference>
<gene>
    <name evidence="2" type="ORF">POL58_01370</name>
</gene>
<feature type="domain" description="GP-PDE" evidence="1">
    <location>
        <begin position="1"/>
        <end position="267"/>
    </location>
</feature>
<dbReference type="PROSITE" id="PS51704">
    <property type="entry name" value="GP_PDE"/>
    <property type="match status" value="1"/>
</dbReference>
<dbReference type="SUPFAM" id="SSF51695">
    <property type="entry name" value="PLC-like phosphodiesterases"/>
    <property type="match status" value="1"/>
</dbReference>
<comment type="caution">
    <text evidence="2">The sequence shown here is derived from an EMBL/GenBank/DDBJ whole genome shotgun (WGS) entry which is preliminary data.</text>
</comment>
<dbReference type="RefSeq" id="WP_271993894.1">
    <property type="nucleotide sequence ID" value="NZ_JAQNDN010000001.1"/>
</dbReference>
<sequence length="534" mass="57877">MKIIARGGNALHAPDSSTSALLGAYVSGADALGVAVQRTRDDRLVVLSERDVSSSAGKPGRVDEMTLAELNELDFSAGFRPRGAARFHYVDPAQPQRRIRPLLFAELLELLPEDVALFVELAPPPAGADAYARQVVEALDARALGARTVVSAADPELLRVLAGLAPRVNLVFDGRGARAEDCLALVARGAVDGVFTDIAAVVTDGRLTAFGAEIERVARRLGCAIGAVLRPVATADVLGRAQYDELRRLSFVWGATTASMLETAVFTRQSATLIEESFAGDALDRRRFALGYAKANSYCRVYPGDGIHVEIAAYDGAAPPIADSPLERRLQEIEARLMDASRDWPFYSGGGVGVRVGLRGDFVAEVDYTTESVCQATTLEMAVVNVDPGPHRGEPPRSFRDKDSFYDPHGAPPFCGVEHDEDDGFRINWNLGSEYDSNQYGGPVGDGKTPRGGRLRLERRGACFAAYYRNDDATDWVCCGTARNESLNPTVFLRCVGKRWRQEDENDPSKWVPIVANHFVFRNLKVMGFGGGEP</sequence>
<keyword evidence="3" id="KW-1185">Reference proteome</keyword>
<evidence type="ECO:0000313" key="2">
    <source>
        <dbReference type="EMBL" id="MDC0666361.1"/>
    </source>
</evidence>
<dbReference type="EMBL" id="JAQNDN010000001">
    <property type="protein sequence ID" value="MDC0666361.1"/>
    <property type="molecule type" value="Genomic_DNA"/>
</dbReference>
<evidence type="ECO:0000259" key="1">
    <source>
        <dbReference type="PROSITE" id="PS51704"/>
    </source>
</evidence>
<protein>
    <submittedName>
        <fullName evidence="2">Glycerophosphodiester phosphodiesterase family protein</fullName>
    </submittedName>
</protein>
<organism evidence="2 3">
    <name type="scientific">Nannocystis radixulma</name>
    <dbReference type="NCBI Taxonomy" id="2995305"/>
    <lineage>
        <taxon>Bacteria</taxon>
        <taxon>Pseudomonadati</taxon>
        <taxon>Myxococcota</taxon>
        <taxon>Polyangia</taxon>
        <taxon>Nannocystales</taxon>
        <taxon>Nannocystaceae</taxon>
        <taxon>Nannocystis</taxon>
    </lineage>
</organism>
<dbReference type="Proteomes" id="UP001217838">
    <property type="component" value="Unassembled WGS sequence"/>
</dbReference>
<proteinExistence type="predicted"/>
<dbReference type="InterPro" id="IPR030395">
    <property type="entry name" value="GP_PDE_dom"/>
</dbReference>
<evidence type="ECO:0000313" key="3">
    <source>
        <dbReference type="Proteomes" id="UP001217838"/>
    </source>
</evidence>
<reference evidence="2 3" key="1">
    <citation type="submission" date="2022-11" db="EMBL/GenBank/DDBJ databases">
        <title>Minimal conservation of predation-associated metabolite biosynthetic gene clusters underscores biosynthetic potential of Myxococcota including descriptions for ten novel species: Archangium lansinium sp. nov., Myxococcus landrumus sp. nov., Nannocystis bai.</title>
        <authorList>
            <person name="Ahearne A."/>
            <person name="Stevens C."/>
            <person name="Dowd S."/>
        </authorList>
    </citation>
    <scope>NUCLEOTIDE SEQUENCE [LARGE SCALE GENOMIC DNA]</scope>
    <source>
        <strain evidence="2 3">NCELM</strain>
    </source>
</reference>